<gene>
    <name evidence="5" type="ORF">T190115A13A_300002</name>
</gene>
<sequence length="104" mass="12126">MIELIIRERIYKDTKLTLDCLGSKIGMNSKYISKLINLHKGVNFNDFINNLRVEEFKKNIKKEEYKGYSILGVALESGFSSKSTFYKAFKKNEDMSPKEYLKSI</sequence>
<dbReference type="PANTHER" id="PTHR43280">
    <property type="entry name" value="ARAC-FAMILY TRANSCRIPTIONAL REGULATOR"/>
    <property type="match status" value="1"/>
</dbReference>
<dbReference type="InterPro" id="IPR018060">
    <property type="entry name" value="HTH_AraC"/>
</dbReference>
<dbReference type="Pfam" id="PF12833">
    <property type="entry name" value="HTH_18"/>
    <property type="match status" value="1"/>
</dbReference>
<dbReference type="PROSITE" id="PS01124">
    <property type="entry name" value="HTH_ARAC_FAMILY_2"/>
    <property type="match status" value="1"/>
</dbReference>
<dbReference type="EMBL" id="CAXJRC010000023">
    <property type="protein sequence ID" value="CAL2107118.1"/>
    <property type="molecule type" value="Genomic_DNA"/>
</dbReference>
<feature type="domain" description="HTH araC/xylS-type" evidence="4">
    <location>
        <begin position="1"/>
        <end position="103"/>
    </location>
</feature>
<name>A0ABM9PNB8_9FLAO</name>
<keyword evidence="1" id="KW-0805">Transcription regulation</keyword>
<keyword evidence="2" id="KW-0238">DNA-binding</keyword>
<dbReference type="Gene3D" id="1.10.10.60">
    <property type="entry name" value="Homeodomain-like"/>
    <property type="match status" value="2"/>
</dbReference>
<proteinExistence type="predicted"/>
<evidence type="ECO:0000259" key="4">
    <source>
        <dbReference type="PROSITE" id="PS01124"/>
    </source>
</evidence>
<protein>
    <recommendedName>
        <fullName evidence="4">HTH araC/xylS-type domain-containing protein</fullName>
    </recommendedName>
</protein>
<keyword evidence="6" id="KW-1185">Reference proteome</keyword>
<dbReference type="InterPro" id="IPR009057">
    <property type="entry name" value="Homeodomain-like_sf"/>
</dbReference>
<evidence type="ECO:0000313" key="6">
    <source>
        <dbReference type="Proteomes" id="UP001497602"/>
    </source>
</evidence>
<dbReference type="PANTHER" id="PTHR43280:SF29">
    <property type="entry name" value="ARAC-FAMILY TRANSCRIPTIONAL REGULATOR"/>
    <property type="match status" value="1"/>
</dbReference>
<dbReference type="SMART" id="SM00342">
    <property type="entry name" value="HTH_ARAC"/>
    <property type="match status" value="1"/>
</dbReference>
<reference evidence="5 6" key="1">
    <citation type="submission" date="2024-05" db="EMBL/GenBank/DDBJ databases">
        <authorList>
            <person name="Duchaud E."/>
        </authorList>
    </citation>
    <scope>NUCLEOTIDE SEQUENCE [LARGE SCALE GENOMIC DNA]</scope>
    <source>
        <strain evidence="5">Ena-SAMPLE-TAB-13-05-2024-13:56:06:370-140305</strain>
    </source>
</reference>
<dbReference type="SUPFAM" id="SSF46689">
    <property type="entry name" value="Homeodomain-like"/>
    <property type="match status" value="1"/>
</dbReference>
<keyword evidence="3" id="KW-0804">Transcription</keyword>
<evidence type="ECO:0000256" key="3">
    <source>
        <dbReference type="ARBA" id="ARBA00023163"/>
    </source>
</evidence>
<dbReference type="Proteomes" id="UP001497602">
    <property type="component" value="Unassembled WGS sequence"/>
</dbReference>
<accession>A0ABM9PNB8</accession>
<evidence type="ECO:0000256" key="1">
    <source>
        <dbReference type="ARBA" id="ARBA00023015"/>
    </source>
</evidence>
<evidence type="ECO:0000256" key="2">
    <source>
        <dbReference type="ARBA" id="ARBA00023125"/>
    </source>
</evidence>
<organism evidence="5 6">
    <name type="scientific">Tenacibaculum vairaonense</name>
    <dbReference type="NCBI Taxonomy" id="3137860"/>
    <lineage>
        <taxon>Bacteria</taxon>
        <taxon>Pseudomonadati</taxon>
        <taxon>Bacteroidota</taxon>
        <taxon>Flavobacteriia</taxon>
        <taxon>Flavobacteriales</taxon>
        <taxon>Flavobacteriaceae</taxon>
        <taxon>Tenacibaculum</taxon>
    </lineage>
</organism>
<dbReference type="RefSeq" id="WP_348738776.1">
    <property type="nucleotide sequence ID" value="NZ_CAXJRC010000023.1"/>
</dbReference>
<comment type="caution">
    <text evidence="5">The sequence shown here is derived from an EMBL/GenBank/DDBJ whole genome shotgun (WGS) entry which is preliminary data.</text>
</comment>
<evidence type="ECO:0000313" key="5">
    <source>
        <dbReference type="EMBL" id="CAL2107118.1"/>
    </source>
</evidence>